<evidence type="ECO:0000313" key="1">
    <source>
        <dbReference type="EMBL" id="KAE8384752.1"/>
    </source>
</evidence>
<gene>
    <name evidence="1" type="ORF">BDV23DRAFT_176789</name>
</gene>
<dbReference type="InterPro" id="IPR011009">
    <property type="entry name" value="Kinase-like_dom_sf"/>
</dbReference>
<proteinExistence type="predicted"/>
<protein>
    <recommendedName>
        <fullName evidence="2">Aminoglycoside phosphotransferase domain-containing protein</fullName>
    </recommendedName>
</protein>
<name>A0A5N7BSF2_PETAA</name>
<evidence type="ECO:0008006" key="2">
    <source>
        <dbReference type="Google" id="ProtNLM"/>
    </source>
</evidence>
<dbReference type="AlphaFoldDB" id="A0A5N7BSF2"/>
<dbReference type="PANTHER" id="PTHR21310:SF54">
    <property type="entry name" value="AMINOGLYCOSIDE PHOSPHOTRANSFERASE DOMAIN-CONTAINING PROTEIN"/>
    <property type="match status" value="1"/>
</dbReference>
<dbReference type="EMBL" id="ML735356">
    <property type="protein sequence ID" value="KAE8384752.1"/>
    <property type="molecule type" value="Genomic_DNA"/>
</dbReference>
<dbReference type="PANTHER" id="PTHR21310">
    <property type="entry name" value="AMINOGLYCOSIDE PHOSPHOTRANSFERASE-RELATED-RELATED"/>
    <property type="match status" value="1"/>
</dbReference>
<sequence length="193" mass="22517">MVLYNLGKDIISLELPDAMKKEMDSTDISAKKSQIVKFGPRVSTVEAQNLWMIKKVFGYVFIYMELKERPTRAECWDSLSNTDRRPISNQLTRIMKTLRQLEQDPSNQLVGMLTRMIKIFQYQMGGLPSFGSINWKHLQDYFTFPHRYNYPDRCLLPDTGEINFTHADLDWRNIIVSSFNPGQVVVIDWQQSG</sequence>
<organism evidence="1">
    <name type="scientific">Petromyces alliaceus</name>
    <name type="common">Aspergillus alliaceus</name>
    <dbReference type="NCBI Taxonomy" id="209559"/>
    <lineage>
        <taxon>Eukaryota</taxon>
        <taxon>Fungi</taxon>
        <taxon>Dikarya</taxon>
        <taxon>Ascomycota</taxon>
        <taxon>Pezizomycotina</taxon>
        <taxon>Eurotiomycetes</taxon>
        <taxon>Eurotiomycetidae</taxon>
        <taxon>Eurotiales</taxon>
        <taxon>Aspergillaceae</taxon>
        <taxon>Aspergillus</taxon>
        <taxon>Aspergillus subgen. Circumdati</taxon>
    </lineage>
</organism>
<dbReference type="InterPro" id="IPR051678">
    <property type="entry name" value="AGP_Transferase"/>
</dbReference>
<accession>A0A5N7BSF2</accession>
<dbReference type="SUPFAM" id="SSF56112">
    <property type="entry name" value="Protein kinase-like (PK-like)"/>
    <property type="match status" value="1"/>
</dbReference>
<dbReference type="Proteomes" id="UP000326877">
    <property type="component" value="Unassembled WGS sequence"/>
</dbReference>
<reference evidence="1" key="1">
    <citation type="submission" date="2019-04" db="EMBL/GenBank/DDBJ databases">
        <title>Friends and foes A comparative genomics studyof 23 Aspergillus species from section Flavi.</title>
        <authorList>
            <consortium name="DOE Joint Genome Institute"/>
            <person name="Kjaerbolling I."/>
            <person name="Vesth T."/>
            <person name="Frisvad J.C."/>
            <person name="Nybo J.L."/>
            <person name="Theobald S."/>
            <person name="Kildgaard S."/>
            <person name="Isbrandt T."/>
            <person name="Kuo A."/>
            <person name="Sato A."/>
            <person name="Lyhne E.K."/>
            <person name="Kogle M.E."/>
            <person name="Wiebenga A."/>
            <person name="Kun R.S."/>
            <person name="Lubbers R.J."/>
            <person name="Makela M.R."/>
            <person name="Barry K."/>
            <person name="Chovatia M."/>
            <person name="Clum A."/>
            <person name="Daum C."/>
            <person name="Haridas S."/>
            <person name="He G."/>
            <person name="LaButti K."/>
            <person name="Lipzen A."/>
            <person name="Mondo S."/>
            <person name="Riley R."/>
            <person name="Salamov A."/>
            <person name="Simmons B.A."/>
            <person name="Magnuson J.K."/>
            <person name="Henrissat B."/>
            <person name="Mortensen U.H."/>
            <person name="Larsen T.O."/>
            <person name="Devries R.P."/>
            <person name="Grigoriev I.V."/>
            <person name="Machida M."/>
            <person name="Baker S.E."/>
            <person name="Andersen M.R."/>
        </authorList>
    </citation>
    <scope>NUCLEOTIDE SEQUENCE [LARGE SCALE GENOMIC DNA]</scope>
    <source>
        <strain evidence="1">IBT 14317</strain>
    </source>
</reference>
<dbReference type="OrthoDB" id="2906425at2759"/>